<proteinExistence type="predicted"/>
<gene>
    <name evidence="5" type="ORF">WICMUC_003686</name>
</gene>
<evidence type="ECO:0000256" key="1">
    <source>
        <dbReference type="SAM" id="MobiDB-lite"/>
    </source>
</evidence>
<dbReference type="Proteomes" id="UP000769528">
    <property type="component" value="Unassembled WGS sequence"/>
</dbReference>
<keyword evidence="3" id="KW-0732">Signal</keyword>
<dbReference type="Pfam" id="PF01822">
    <property type="entry name" value="WSC"/>
    <property type="match status" value="1"/>
</dbReference>
<evidence type="ECO:0000256" key="2">
    <source>
        <dbReference type="SAM" id="Phobius"/>
    </source>
</evidence>
<evidence type="ECO:0000256" key="3">
    <source>
        <dbReference type="SAM" id="SignalP"/>
    </source>
</evidence>
<organism evidence="5 6">
    <name type="scientific">Wickerhamomyces mucosus</name>
    <dbReference type="NCBI Taxonomy" id="1378264"/>
    <lineage>
        <taxon>Eukaryota</taxon>
        <taxon>Fungi</taxon>
        <taxon>Dikarya</taxon>
        <taxon>Ascomycota</taxon>
        <taxon>Saccharomycotina</taxon>
        <taxon>Saccharomycetes</taxon>
        <taxon>Phaffomycetales</taxon>
        <taxon>Wickerhamomycetaceae</taxon>
        <taxon>Wickerhamomyces</taxon>
    </lineage>
</organism>
<protein>
    <recommendedName>
        <fullName evidence="4">WSC domain-containing protein</fullName>
    </recommendedName>
</protein>
<reference evidence="5" key="2">
    <citation type="submission" date="2021-01" db="EMBL/GenBank/DDBJ databases">
        <authorList>
            <person name="Schikora-Tamarit M.A."/>
        </authorList>
    </citation>
    <scope>NUCLEOTIDE SEQUENCE</scope>
    <source>
        <strain evidence="5">CBS6341</strain>
    </source>
</reference>
<keyword evidence="2" id="KW-0812">Transmembrane</keyword>
<feature type="compositionally biased region" description="Low complexity" evidence="1">
    <location>
        <begin position="348"/>
        <end position="368"/>
    </location>
</feature>
<feature type="transmembrane region" description="Helical" evidence="2">
    <location>
        <begin position="392"/>
        <end position="418"/>
    </location>
</feature>
<dbReference type="AlphaFoldDB" id="A0A9P8PJR9"/>
<evidence type="ECO:0000313" key="6">
    <source>
        <dbReference type="Proteomes" id="UP000769528"/>
    </source>
</evidence>
<dbReference type="EMBL" id="JAEUBF010001009">
    <property type="protein sequence ID" value="KAH3673367.1"/>
    <property type="molecule type" value="Genomic_DNA"/>
</dbReference>
<reference evidence="5" key="1">
    <citation type="journal article" date="2021" name="Open Biol.">
        <title>Shared evolutionary footprints suggest mitochondrial oxidative damage underlies multiple complex I losses in fungi.</title>
        <authorList>
            <person name="Schikora-Tamarit M.A."/>
            <person name="Marcet-Houben M."/>
            <person name="Nosek J."/>
            <person name="Gabaldon T."/>
        </authorList>
    </citation>
    <scope>NUCLEOTIDE SEQUENCE</scope>
    <source>
        <strain evidence="5">CBS6341</strain>
    </source>
</reference>
<feature type="compositionally biased region" description="Polar residues" evidence="1">
    <location>
        <begin position="170"/>
        <end position="193"/>
    </location>
</feature>
<feature type="domain" description="WSC" evidence="4">
    <location>
        <begin position="15"/>
        <end position="101"/>
    </location>
</feature>
<name>A0A9P8PJR9_9ASCO</name>
<keyword evidence="2" id="KW-1133">Transmembrane helix</keyword>
<comment type="caution">
    <text evidence="5">The sequence shown here is derived from an EMBL/GenBank/DDBJ whole genome shotgun (WGS) entry which is preliminary data.</text>
</comment>
<dbReference type="PROSITE" id="PS51212">
    <property type="entry name" value="WSC"/>
    <property type="match status" value="1"/>
</dbReference>
<dbReference type="OrthoDB" id="2537459at2759"/>
<keyword evidence="6" id="KW-1185">Reference proteome</keyword>
<dbReference type="SMART" id="SM00321">
    <property type="entry name" value="WSC"/>
    <property type="match status" value="1"/>
</dbReference>
<keyword evidence="2" id="KW-0472">Membrane</keyword>
<feature type="region of interest" description="Disordered" evidence="1">
    <location>
        <begin position="121"/>
        <end position="144"/>
    </location>
</feature>
<feature type="region of interest" description="Disordered" evidence="1">
    <location>
        <begin position="158"/>
        <end position="223"/>
    </location>
</feature>
<feature type="chain" id="PRO_5040460853" description="WSC domain-containing protein" evidence="3">
    <location>
        <begin position="16"/>
        <end position="538"/>
    </location>
</feature>
<dbReference type="InterPro" id="IPR002889">
    <property type="entry name" value="WSC_carb-bd"/>
</dbReference>
<feature type="compositionally biased region" description="Low complexity" evidence="1">
    <location>
        <begin position="158"/>
        <end position="169"/>
    </location>
</feature>
<evidence type="ECO:0000313" key="5">
    <source>
        <dbReference type="EMBL" id="KAH3673367.1"/>
    </source>
</evidence>
<feature type="signal peptide" evidence="3">
    <location>
        <begin position="1"/>
        <end position="15"/>
    </location>
</feature>
<feature type="compositionally biased region" description="Low complexity" evidence="1">
    <location>
        <begin position="194"/>
        <end position="215"/>
    </location>
</feature>
<evidence type="ECO:0000259" key="4">
    <source>
        <dbReference type="PROSITE" id="PS51212"/>
    </source>
</evidence>
<feature type="region of interest" description="Disordered" evidence="1">
    <location>
        <begin position="348"/>
        <end position="382"/>
    </location>
</feature>
<sequence length="538" mass="57857">MLILLLLYLPQLIHALQISYCSKTNTGSSLVISSIFQSNGLCHDKCLEEDYGLAILSGKDCYCSNEIPSEVVDTNDCYISCPGYLSDYCGGNDYFAYIVLNQNIISSSGEDESTSETMSTIESSNIESTRTATTTTATPSSSSQTIKTFITPVSSSTTDVLSTTNTLSTRGTLNTEGTSNDTDPQSITEISGLTETSSTTEPKSETEIPSETSSTGKTLKASTASTEIPNSLYISTYSTLPSAFTTEGTSSHITESFSTSSSSKSLHLSSIIPNVISKSSVPASTSVISDANSLSTVTTHGTIVSTPTLISIIYSVITANGSHVTLVTEVKTTFTSISTDFYGVTEGTTIKTTTPSSTPSSSISNNTSGRLLNDSKSQSASKGSFWGNKARVAGVFVTVGVIFLLLMIFASFLIIRFCSRRSHSPQRRQSTINLDDDGDNSAVISETLQDSASDRSQVSYDEKSGILATTKHKRNVSIISSNDYGTPYINKEGESTYIDQRLNFYKFNASESREELDEVLSLEDDQDYSRMVYRVVNP</sequence>
<accession>A0A9P8PJR9</accession>